<reference evidence="1 2" key="1">
    <citation type="journal article" date="2022" name="New Phytol.">
        <title>Ecological generalism drives hyperdiversity of secondary metabolite gene clusters in xylarialean endophytes.</title>
        <authorList>
            <person name="Franco M.E.E."/>
            <person name="Wisecaver J.H."/>
            <person name="Arnold A.E."/>
            <person name="Ju Y.M."/>
            <person name="Slot J.C."/>
            <person name="Ahrendt S."/>
            <person name="Moore L.P."/>
            <person name="Eastman K.E."/>
            <person name="Scott K."/>
            <person name="Konkel Z."/>
            <person name="Mondo S.J."/>
            <person name="Kuo A."/>
            <person name="Hayes R.D."/>
            <person name="Haridas S."/>
            <person name="Andreopoulos B."/>
            <person name="Riley R."/>
            <person name="LaButti K."/>
            <person name="Pangilinan J."/>
            <person name="Lipzen A."/>
            <person name="Amirebrahimi M."/>
            <person name="Yan J."/>
            <person name="Adam C."/>
            <person name="Keymanesh K."/>
            <person name="Ng V."/>
            <person name="Louie K."/>
            <person name="Northen T."/>
            <person name="Drula E."/>
            <person name="Henrissat B."/>
            <person name="Hsieh H.M."/>
            <person name="Youens-Clark K."/>
            <person name="Lutzoni F."/>
            <person name="Miadlikowska J."/>
            <person name="Eastwood D.C."/>
            <person name="Hamelin R.C."/>
            <person name="Grigoriev I.V."/>
            <person name="U'Ren J.M."/>
        </authorList>
    </citation>
    <scope>NUCLEOTIDE SEQUENCE [LARGE SCALE GENOMIC DNA]</scope>
    <source>
        <strain evidence="1 2">CBS 119005</strain>
    </source>
</reference>
<comment type="caution">
    <text evidence="1">The sequence shown here is derived from an EMBL/GenBank/DDBJ whole genome shotgun (WGS) entry which is preliminary data.</text>
</comment>
<gene>
    <name evidence="1" type="ORF">F4820DRAFT_282367</name>
</gene>
<name>A0ACB9Z3P7_9PEZI</name>
<protein>
    <submittedName>
        <fullName evidence="1">Uncharacterized protein</fullName>
    </submittedName>
</protein>
<keyword evidence="2" id="KW-1185">Reference proteome</keyword>
<evidence type="ECO:0000313" key="1">
    <source>
        <dbReference type="EMBL" id="KAI4865709.1"/>
    </source>
</evidence>
<evidence type="ECO:0000313" key="2">
    <source>
        <dbReference type="Proteomes" id="UP001497700"/>
    </source>
</evidence>
<proteinExistence type="predicted"/>
<sequence>MPFLHYETVEGHEKMDNAIKNVRASEHLSVNSSPDLQLVNGYLNHQRPLHIRRTLDQYFYSGIDTAVRNKDQVVSRYCKRNHWEDRMLMVDQLWLWIIGKDLVITCFATRWGQPKNDPLNVLDNIIEETNGIKTRAPVTSAYHLATLIFNNCCNTFGRPRVDKAYQFLDMFESSTGLIINRQTQLLRSFNQVSALSTRWLKDRQRRQGHSGRVSSLPPGEPHDFVLDALLELGGESAMLNEINDIRDELNIIVMILDSQTAVLGTFESATTEELREGGGKRPAIDDLVGQLRKRCREQQRRIETRYRDLQRMDRRAENAYTSLRSLLELKQMQSNALEAKFARDQAVTASKQGQAILVFTVVTIVFVPMSFIATLFTINIDAWGDPLTLPYVAKYTFGIGLSVSIPLIVMALTATDIINAVKWFLIEAKNRLVHGWASPADGGSKYEAEVKEEFVTYPPREKTWRPPTPYPPRGPEYDKSYEEAIRGMLTPLDESSKSQGHSRTNTHPISWARRTMHGGRARESDDPESGSIS</sequence>
<organism evidence="1 2">
    <name type="scientific">Hypoxylon rubiginosum</name>
    <dbReference type="NCBI Taxonomy" id="110542"/>
    <lineage>
        <taxon>Eukaryota</taxon>
        <taxon>Fungi</taxon>
        <taxon>Dikarya</taxon>
        <taxon>Ascomycota</taxon>
        <taxon>Pezizomycotina</taxon>
        <taxon>Sordariomycetes</taxon>
        <taxon>Xylariomycetidae</taxon>
        <taxon>Xylariales</taxon>
        <taxon>Hypoxylaceae</taxon>
        <taxon>Hypoxylon</taxon>
    </lineage>
</organism>
<accession>A0ACB9Z3P7</accession>
<dbReference type="EMBL" id="MU393468">
    <property type="protein sequence ID" value="KAI4865709.1"/>
    <property type="molecule type" value="Genomic_DNA"/>
</dbReference>
<dbReference type="Proteomes" id="UP001497700">
    <property type="component" value="Unassembled WGS sequence"/>
</dbReference>